<gene>
    <name evidence="1" type="ORF">S01H4_07396</name>
</gene>
<protein>
    <submittedName>
        <fullName evidence="1">Uncharacterized protein</fullName>
    </submittedName>
</protein>
<name>X0YWV1_9ZZZZ</name>
<proteinExistence type="predicted"/>
<dbReference type="EMBL" id="BART01002414">
    <property type="protein sequence ID" value="GAG61349.1"/>
    <property type="molecule type" value="Genomic_DNA"/>
</dbReference>
<sequence>SSFGESCLFEEKVGKWLEIAGKIKTGKKIPSLFP</sequence>
<reference evidence="1" key="1">
    <citation type="journal article" date="2014" name="Front. Microbiol.">
        <title>High frequency of phylogenetically diverse reductive dehalogenase-homologous genes in deep subseafloor sedimentary metagenomes.</title>
        <authorList>
            <person name="Kawai M."/>
            <person name="Futagami T."/>
            <person name="Toyoda A."/>
            <person name="Takaki Y."/>
            <person name="Nishi S."/>
            <person name="Hori S."/>
            <person name="Arai W."/>
            <person name="Tsubouchi T."/>
            <person name="Morono Y."/>
            <person name="Uchiyama I."/>
            <person name="Ito T."/>
            <person name="Fujiyama A."/>
            <person name="Inagaki F."/>
            <person name="Takami H."/>
        </authorList>
    </citation>
    <scope>NUCLEOTIDE SEQUENCE</scope>
    <source>
        <strain evidence="1">Expedition CK06-06</strain>
    </source>
</reference>
<accession>X0YWV1</accession>
<feature type="non-terminal residue" evidence="1">
    <location>
        <position position="1"/>
    </location>
</feature>
<evidence type="ECO:0000313" key="1">
    <source>
        <dbReference type="EMBL" id="GAG61349.1"/>
    </source>
</evidence>
<dbReference type="AlphaFoldDB" id="X0YWV1"/>
<comment type="caution">
    <text evidence="1">The sequence shown here is derived from an EMBL/GenBank/DDBJ whole genome shotgun (WGS) entry which is preliminary data.</text>
</comment>
<organism evidence="1">
    <name type="scientific">marine sediment metagenome</name>
    <dbReference type="NCBI Taxonomy" id="412755"/>
    <lineage>
        <taxon>unclassified sequences</taxon>
        <taxon>metagenomes</taxon>
        <taxon>ecological metagenomes</taxon>
    </lineage>
</organism>